<feature type="non-terminal residue" evidence="1">
    <location>
        <position position="597"/>
    </location>
</feature>
<dbReference type="Proteomes" id="UP000034563">
    <property type="component" value="Unassembled WGS sequence"/>
</dbReference>
<name>A0A0G1EL66_9BACT</name>
<gene>
    <name evidence="1" type="ORF">UV48_C0014G0001</name>
</gene>
<protein>
    <submittedName>
        <fullName evidence="1">Fibronectin type III domain protein</fullName>
    </submittedName>
</protein>
<evidence type="ECO:0000313" key="2">
    <source>
        <dbReference type="Proteomes" id="UP000034563"/>
    </source>
</evidence>
<organism evidence="1 2">
    <name type="scientific">Candidatus Azambacteria bacterium GW2011_GWA2_42_9</name>
    <dbReference type="NCBI Taxonomy" id="1618613"/>
    <lineage>
        <taxon>Bacteria</taxon>
        <taxon>Candidatus Azamiibacteriota</taxon>
    </lineage>
</organism>
<dbReference type="EMBL" id="LCEQ01000014">
    <property type="protein sequence ID" value="KKS75318.1"/>
    <property type="molecule type" value="Genomic_DNA"/>
</dbReference>
<reference evidence="1 2" key="1">
    <citation type="journal article" date="2015" name="Nature">
        <title>rRNA introns, odd ribosomes, and small enigmatic genomes across a large radiation of phyla.</title>
        <authorList>
            <person name="Brown C.T."/>
            <person name="Hug L.A."/>
            <person name="Thomas B.C."/>
            <person name="Sharon I."/>
            <person name="Castelle C.J."/>
            <person name="Singh A."/>
            <person name="Wilkins M.J."/>
            <person name="Williams K.H."/>
            <person name="Banfield J.F."/>
        </authorList>
    </citation>
    <scope>NUCLEOTIDE SEQUENCE [LARGE SCALE GENOMIC DNA]</scope>
</reference>
<proteinExistence type="predicted"/>
<accession>A0A0G1EL66</accession>
<evidence type="ECO:0000313" key="1">
    <source>
        <dbReference type="EMBL" id="KKS75318.1"/>
    </source>
</evidence>
<sequence>MSTPNIHKQMMPKIFKFLIIFLVITGWVFSGFPQISGFPPKIQKAQAATGLQFVGKASNSGTGATYTVSLTSLTGGVGSSAAAGDLVIVVTGWASAANGNPGVNTAGYTEVYDLYDSDTRDANMSVNWKTMGPTPDTSVTALGFNNAANGGATSVQVWRNAASTTPMDVTPPAGVGGPANAAHPDSPSITPVTTGAYVLTVGMGTGDTGPLPQTAPSGYGNATSTTGFGSTMSIIADIASIAWGGGAVDPGAWTGGDADSGSDSWVAGTLAIRPAATFLGNDTNPGVNPTIAPGAATTTVGTFNLLTTGYSDTVTNATTTLATGTGTSTVAVLITNSANTTTYCTVFNPTGDTIGLTGCDLPVTNASTTFNIRIKPLTHSAMPAPPGNTYVVTATITAITATNNNTSGTDTTSDTVTIDNASPNGATATSGTAGDAKVTLNWTTSNNGDFDTTNGSVILRWAAGAAGSAVPAEGKSDYTAGDTITDTPTATVACVISSAALSVESKIDGSGGDVGCTTAVLTNGQQYTYVAFQRDTNGNYDAGASIGTFTPGASLTFTVDVPSVLFVGGLTPGTPVSTSSVLTVNSSNSTGYNIKIV</sequence>
<comment type="caution">
    <text evidence="1">The sequence shown here is derived from an EMBL/GenBank/DDBJ whole genome shotgun (WGS) entry which is preliminary data.</text>
</comment>
<dbReference type="AlphaFoldDB" id="A0A0G1EL66"/>